<feature type="non-terminal residue" evidence="2">
    <location>
        <position position="1"/>
    </location>
</feature>
<feature type="region of interest" description="Disordered" evidence="1">
    <location>
        <begin position="1"/>
        <end position="115"/>
    </location>
</feature>
<dbReference type="EMBL" id="JAHRIQ010054161">
    <property type="protein sequence ID" value="MEQ2238793.1"/>
    <property type="molecule type" value="Genomic_DNA"/>
</dbReference>
<gene>
    <name evidence="2" type="ORF">ILYODFUR_036958</name>
</gene>
<comment type="caution">
    <text evidence="2">The sequence shown here is derived from an EMBL/GenBank/DDBJ whole genome shotgun (WGS) entry which is preliminary data.</text>
</comment>
<evidence type="ECO:0000313" key="2">
    <source>
        <dbReference type="EMBL" id="MEQ2238793.1"/>
    </source>
</evidence>
<feature type="compositionally biased region" description="Acidic residues" evidence="1">
    <location>
        <begin position="12"/>
        <end position="22"/>
    </location>
</feature>
<accession>A0ABV0U4P0</accession>
<reference evidence="2 3" key="1">
    <citation type="submission" date="2021-06" db="EMBL/GenBank/DDBJ databases">
        <authorList>
            <person name="Palmer J.M."/>
        </authorList>
    </citation>
    <scope>NUCLEOTIDE SEQUENCE [LARGE SCALE GENOMIC DNA]</scope>
    <source>
        <strain evidence="3">if_2019</strain>
        <tissue evidence="2">Muscle</tissue>
    </source>
</reference>
<keyword evidence="3" id="KW-1185">Reference proteome</keyword>
<feature type="compositionally biased region" description="Basic and acidic residues" evidence="1">
    <location>
        <begin position="101"/>
        <end position="114"/>
    </location>
</feature>
<evidence type="ECO:0000256" key="1">
    <source>
        <dbReference type="SAM" id="MobiDB-lite"/>
    </source>
</evidence>
<dbReference type="Proteomes" id="UP001482620">
    <property type="component" value="Unassembled WGS sequence"/>
</dbReference>
<proteinExistence type="predicted"/>
<evidence type="ECO:0000313" key="3">
    <source>
        <dbReference type="Proteomes" id="UP001482620"/>
    </source>
</evidence>
<name>A0ABV0U4P0_9TELE</name>
<feature type="compositionally biased region" description="Polar residues" evidence="1">
    <location>
        <begin position="81"/>
        <end position="91"/>
    </location>
</feature>
<sequence>TKPKQPRPQDGDNSDDVDEGDDNGGAGGGCNEGDHGDNGAVKDGGDEREPLNTINQASGENRRLIGQPPETGTENDRTRENLNQQRNTDQLQNKEKHLKGGKREPENHKDENSKLQRNLKQLQDDNKQLLDTQNEVKNLLENQKDHLAKRLQDVETKREKNKEELKLVEKTLNETTMFDEEELLLKQKEELLQSQWKLDEEKTKYKRQLPFIESLLEPIEMQIRIMKRNGDV</sequence>
<organism evidence="2 3">
    <name type="scientific">Ilyodon furcidens</name>
    <name type="common">goldbreast splitfin</name>
    <dbReference type="NCBI Taxonomy" id="33524"/>
    <lineage>
        <taxon>Eukaryota</taxon>
        <taxon>Metazoa</taxon>
        <taxon>Chordata</taxon>
        <taxon>Craniata</taxon>
        <taxon>Vertebrata</taxon>
        <taxon>Euteleostomi</taxon>
        <taxon>Actinopterygii</taxon>
        <taxon>Neopterygii</taxon>
        <taxon>Teleostei</taxon>
        <taxon>Neoteleostei</taxon>
        <taxon>Acanthomorphata</taxon>
        <taxon>Ovalentaria</taxon>
        <taxon>Atherinomorphae</taxon>
        <taxon>Cyprinodontiformes</taxon>
        <taxon>Goodeidae</taxon>
        <taxon>Ilyodon</taxon>
    </lineage>
</organism>
<protein>
    <submittedName>
        <fullName evidence="2">Uncharacterized protein</fullName>
    </submittedName>
</protein>